<dbReference type="InterPro" id="IPR040052">
    <property type="entry name" value="RBM17"/>
</dbReference>
<reference evidence="2" key="2">
    <citation type="journal article" date="2024" name="Plant">
        <title>Genomic evolution and insights into agronomic trait innovations of Sesamum species.</title>
        <authorList>
            <person name="Miao H."/>
            <person name="Wang L."/>
            <person name="Qu L."/>
            <person name="Liu H."/>
            <person name="Sun Y."/>
            <person name="Le M."/>
            <person name="Wang Q."/>
            <person name="Wei S."/>
            <person name="Zheng Y."/>
            <person name="Lin W."/>
            <person name="Duan Y."/>
            <person name="Cao H."/>
            <person name="Xiong S."/>
            <person name="Wang X."/>
            <person name="Wei L."/>
            <person name="Li C."/>
            <person name="Ma Q."/>
            <person name="Ju M."/>
            <person name="Zhao R."/>
            <person name="Li G."/>
            <person name="Mu C."/>
            <person name="Tian Q."/>
            <person name="Mei H."/>
            <person name="Zhang T."/>
            <person name="Gao T."/>
            <person name="Zhang H."/>
        </authorList>
    </citation>
    <scope>NUCLEOTIDE SEQUENCE</scope>
    <source>
        <strain evidence="2">KEN1</strain>
    </source>
</reference>
<gene>
    <name evidence="2" type="ORF">Slati_1967900</name>
</gene>
<dbReference type="GO" id="GO:0045292">
    <property type="term" value="P:mRNA cis splicing, via spliceosome"/>
    <property type="evidence" value="ECO:0007669"/>
    <property type="project" value="InterPro"/>
</dbReference>
<feature type="compositionally biased region" description="Low complexity" evidence="1">
    <location>
        <begin position="14"/>
        <end position="26"/>
    </location>
</feature>
<name>A0AAW2WKX4_9LAMI</name>
<evidence type="ECO:0000256" key="1">
    <source>
        <dbReference type="SAM" id="MobiDB-lite"/>
    </source>
</evidence>
<feature type="compositionally biased region" description="Polar residues" evidence="1">
    <location>
        <begin position="58"/>
        <end position="72"/>
    </location>
</feature>
<dbReference type="GO" id="GO:0071011">
    <property type="term" value="C:precatalytic spliceosome"/>
    <property type="evidence" value="ECO:0007669"/>
    <property type="project" value="TreeGrafter"/>
</dbReference>
<feature type="compositionally biased region" description="Basic and acidic residues" evidence="1">
    <location>
        <begin position="106"/>
        <end position="151"/>
    </location>
</feature>
<dbReference type="EMBL" id="JACGWN010000007">
    <property type="protein sequence ID" value="KAL0442452.1"/>
    <property type="molecule type" value="Genomic_DNA"/>
</dbReference>
<protein>
    <submittedName>
        <fullName evidence="2">DNA-damage-repair/toleration protein, chloroplastic</fullName>
    </submittedName>
</protein>
<dbReference type="AlphaFoldDB" id="A0AAW2WKX4"/>
<comment type="caution">
    <text evidence="2">The sequence shown here is derived from an EMBL/GenBank/DDBJ whole genome shotgun (WGS) entry which is preliminary data.</text>
</comment>
<proteinExistence type="predicted"/>
<evidence type="ECO:0000313" key="2">
    <source>
        <dbReference type="EMBL" id="KAL0442452.1"/>
    </source>
</evidence>
<sequence length="160" mass="17520">MLGGLYGDLPPPSSATDDSSTTTSATNVWSSSVKMAPPTLRKPLPPSQTILRPPNPKPKQSQITTVSKNTIAIQPPAVDNPNPNPTTSAFQPALVGVTSSVLEEYDPARPNDYEDYRRSERGSKQRQRSGENWRRERGERGKGRRERRERGIAIGIGIGN</sequence>
<reference evidence="2" key="1">
    <citation type="submission" date="2020-06" db="EMBL/GenBank/DDBJ databases">
        <authorList>
            <person name="Li T."/>
            <person name="Hu X."/>
            <person name="Zhang T."/>
            <person name="Song X."/>
            <person name="Zhang H."/>
            <person name="Dai N."/>
            <person name="Sheng W."/>
            <person name="Hou X."/>
            <person name="Wei L."/>
        </authorList>
    </citation>
    <scope>NUCLEOTIDE SEQUENCE</scope>
    <source>
        <strain evidence="2">KEN1</strain>
        <tissue evidence="2">Leaf</tissue>
    </source>
</reference>
<feature type="region of interest" description="Disordered" evidence="1">
    <location>
        <begin position="1"/>
        <end position="160"/>
    </location>
</feature>
<organism evidence="2">
    <name type="scientific">Sesamum latifolium</name>
    <dbReference type="NCBI Taxonomy" id="2727402"/>
    <lineage>
        <taxon>Eukaryota</taxon>
        <taxon>Viridiplantae</taxon>
        <taxon>Streptophyta</taxon>
        <taxon>Embryophyta</taxon>
        <taxon>Tracheophyta</taxon>
        <taxon>Spermatophyta</taxon>
        <taxon>Magnoliopsida</taxon>
        <taxon>eudicotyledons</taxon>
        <taxon>Gunneridae</taxon>
        <taxon>Pentapetalae</taxon>
        <taxon>asterids</taxon>
        <taxon>lamiids</taxon>
        <taxon>Lamiales</taxon>
        <taxon>Pedaliaceae</taxon>
        <taxon>Sesamum</taxon>
    </lineage>
</organism>
<dbReference type="PANTHER" id="PTHR13288:SF8">
    <property type="entry name" value="SPLICING FACTOR 45"/>
    <property type="match status" value="1"/>
</dbReference>
<dbReference type="PANTHER" id="PTHR13288">
    <property type="entry name" value="SPLICING FACTOR 45 SPF45"/>
    <property type="match status" value="1"/>
</dbReference>
<accession>A0AAW2WKX4</accession>